<sequence length="264" mass="30117">MVGEVQSSNSPNVALEGNEVPIESSVVSPTQEVQSTPNEINIENQDPEAPVEPTTSPNKRGLKSDAWPYFKRKKIGGIWKAICKSCDKKIGGDTKNGTKHLFDHISICPKRTERGPKQAMLKVTEKKSGNRHESFVVGNYTFNQDVSRNELAKMIILHEYPIMMVNHIGFRNYSHSLQPLFKIVSRNTMKNDIMKLYESEKSKQMKILAKNKSRIAITTDMWTASNQNKGYMSVTAHYIDENWILQNRIIRFIYVPTPHTAEHQ</sequence>
<dbReference type="GO" id="GO:0006357">
    <property type="term" value="P:regulation of transcription by RNA polymerase II"/>
    <property type="evidence" value="ECO:0007669"/>
    <property type="project" value="TreeGrafter"/>
</dbReference>
<feature type="compositionally biased region" description="Polar residues" evidence="1">
    <location>
        <begin position="1"/>
        <end position="12"/>
    </location>
</feature>
<dbReference type="InterPro" id="IPR012337">
    <property type="entry name" value="RNaseH-like_sf"/>
</dbReference>
<dbReference type="PANTHER" id="PTHR34396">
    <property type="entry name" value="OS03G0264950 PROTEIN-RELATED"/>
    <property type="match status" value="1"/>
</dbReference>
<dbReference type="SMART" id="SM00614">
    <property type="entry name" value="ZnF_BED"/>
    <property type="match status" value="1"/>
</dbReference>
<dbReference type="PANTHER" id="PTHR34396:SF25">
    <property type="entry name" value="BOUNDARY ELEMENT ASSOCIATED FACTOR"/>
    <property type="match status" value="1"/>
</dbReference>
<evidence type="ECO:0000256" key="1">
    <source>
        <dbReference type="SAM" id="MobiDB-lite"/>
    </source>
</evidence>
<feature type="region of interest" description="Disordered" evidence="1">
    <location>
        <begin position="1"/>
        <end position="63"/>
    </location>
</feature>
<dbReference type="GO" id="GO:1990837">
    <property type="term" value="F:sequence-specific double-stranded DNA binding"/>
    <property type="evidence" value="ECO:0007669"/>
    <property type="project" value="TreeGrafter"/>
</dbReference>
<name>A0AAV1A8H0_VICFA</name>
<dbReference type="EMBL" id="OX451738">
    <property type="protein sequence ID" value="CAI8605484.1"/>
    <property type="molecule type" value="Genomic_DNA"/>
</dbReference>
<dbReference type="InterPro" id="IPR053031">
    <property type="entry name" value="Cuticle_assoc_protein"/>
</dbReference>
<feature type="compositionally biased region" description="Polar residues" evidence="1">
    <location>
        <begin position="25"/>
        <end position="44"/>
    </location>
</feature>
<dbReference type="SUPFAM" id="SSF53098">
    <property type="entry name" value="Ribonuclease H-like"/>
    <property type="match status" value="1"/>
</dbReference>
<gene>
    <name evidence="2" type="ORF">VFH_III185400</name>
</gene>
<reference evidence="2 3" key="1">
    <citation type="submission" date="2023-01" db="EMBL/GenBank/DDBJ databases">
        <authorList>
            <person name="Kreplak J."/>
        </authorList>
    </citation>
    <scope>NUCLEOTIDE SEQUENCE [LARGE SCALE GENOMIC DNA]</scope>
</reference>
<evidence type="ECO:0000313" key="2">
    <source>
        <dbReference type="EMBL" id="CAI8605484.1"/>
    </source>
</evidence>
<dbReference type="Proteomes" id="UP001157006">
    <property type="component" value="Chromosome 3"/>
</dbReference>
<proteinExistence type="predicted"/>
<protein>
    <recommendedName>
        <fullName evidence="4">BED-type domain-containing protein</fullName>
    </recommendedName>
</protein>
<dbReference type="GO" id="GO:0005634">
    <property type="term" value="C:nucleus"/>
    <property type="evidence" value="ECO:0007669"/>
    <property type="project" value="TreeGrafter"/>
</dbReference>
<keyword evidence="3" id="KW-1185">Reference proteome</keyword>
<organism evidence="2 3">
    <name type="scientific">Vicia faba</name>
    <name type="common">Broad bean</name>
    <name type="synonym">Faba vulgaris</name>
    <dbReference type="NCBI Taxonomy" id="3906"/>
    <lineage>
        <taxon>Eukaryota</taxon>
        <taxon>Viridiplantae</taxon>
        <taxon>Streptophyta</taxon>
        <taxon>Embryophyta</taxon>
        <taxon>Tracheophyta</taxon>
        <taxon>Spermatophyta</taxon>
        <taxon>Magnoliopsida</taxon>
        <taxon>eudicotyledons</taxon>
        <taxon>Gunneridae</taxon>
        <taxon>Pentapetalae</taxon>
        <taxon>rosids</taxon>
        <taxon>fabids</taxon>
        <taxon>Fabales</taxon>
        <taxon>Fabaceae</taxon>
        <taxon>Papilionoideae</taxon>
        <taxon>50 kb inversion clade</taxon>
        <taxon>NPAAA clade</taxon>
        <taxon>Hologalegina</taxon>
        <taxon>IRL clade</taxon>
        <taxon>Fabeae</taxon>
        <taxon>Vicia</taxon>
    </lineage>
</organism>
<evidence type="ECO:0000313" key="3">
    <source>
        <dbReference type="Proteomes" id="UP001157006"/>
    </source>
</evidence>
<dbReference type="AlphaFoldDB" id="A0AAV1A8H0"/>
<accession>A0AAV1A8H0</accession>
<evidence type="ECO:0008006" key="4">
    <source>
        <dbReference type="Google" id="ProtNLM"/>
    </source>
</evidence>